<proteinExistence type="predicted"/>
<keyword evidence="1" id="KW-0472">Membrane</keyword>
<reference evidence="3 4" key="1">
    <citation type="submission" date="2024-09" db="EMBL/GenBank/DDBJ databases">
        <title>Rethinking Asexuality: The Enigmatic Case of Functional Sexual Genes in Lepraria (Stereocaulaceae).</title>
        <authorList>
            <person name="Doellman M."/>
            <person name="Sun Y."/>
            <person name="Barcenas-Pena A."/>
            <person name="Lumbsch H.T."/>
            <person name="Grewe F."/>
        </authorList>
    </citation>
    <scope>NUCLEOTIDE SEQUENCE [LARGE SCALE GENOMIC DNA]</scope>
    <source>
        <strain evidence="3 4">Mercado 3170</strain>
    </source>
</reference>
<evidence type="ECO:0000313" key="4">
    <source>
        <dbReference type="Proteomes" id="UP001590950"/>
    </source>
</evidence>
<keyword evidence="1" id="KW-1133">Transmembrane helix</keyword>
<evidence type="ECO:0000256" key="2">
    <source>
        <dbReference type="SAM" id="SignalP"/>
    </source>
</evidence>
<keyword evidence="1" id="KW-0812">Transmembrane</keyword>
<accession>A0ABR3ZYD1</accession>
<comment type="caution">
    <text evidence="3">The sequence shown here is derived from an EMBL/GenBank/DDBJ whole genome shotgun (WGS) entry which is preliminary data.</text>
</comment>
<gene>
    <name evidence="3" type="ORF">N7G274_009661</name>
</gene>
<feature type="transmembrane region" description="Helical" evidence="1">
    <location>
        <begin position="335"/>
        <end position="356"/>
    </location>
</feature>
<protein>
    <submittedName>
        <fullName evidence="3">Uncharacterized protein</fullName>
    </submittedName>
</protein>
<keyword evidence="2" id="KW-0732">Signal</keyword>
<keyword evidence="4" id="KW-1185">Reference proteome</keyword>
<feature type="signal peptide" evidence="2">
    <location>
        <begin position="1"/>
        <end position="20"/>
    </location>
</feature>
<organism evidence="3 4">
    <name type="scientific">Stereocaulon virgatum</name>
    <dbReference type="NCBI Taxonomy" id="373712"/>
    <lineage>
        <taxon>Eukaryota</taxon>
        <taxon>Fungi</taxon>
        <taxon>Dikarya</taxon>
        <taxon>Ascomycota</taxon>
        <taxon>Pezizomycotina</taxon>
        <taxon>Lecanoromycetes</taxon>
        <taxon>OSLEUM clade</taxon>
        <taxon>Lecanoromycetidae</taxon>
        <taxon>Lecanorales</taxon>
        <taxon>Lecanorineae</taxon>
        <taxon>Stereocaulaceae</taxon>
        <taxon>Stereocaulon</taxon>
    </lineage>
</organism>
<name>A0ABR3ZYD1_9LECA</name>
<evidence type="ECO:0000313" key="3">
    <source>
        <dbReference type="EMBL" id="KAL2037549.1"/>
    </source>
</evidence>
<evidence type="ECO:0000256" key="1">
    <source>
        <dbReference type="SAM" id="Phobius"/>
    </source>
</evidence>
<dbReference type="EMBL" id="JBEFKJ010000039">
    <property type="protein sequence ID" value="KAL2037549.1"/>
    <property type="molecule type" value="Genomic_DNA"/>
</dbReference>
<dbReference type="Proteomes" id="UP001590950">
    <property type="component" value="Unassembled WGS sequence"/>
</dbReference>
<sequence length="389" mass="42547">MRLSFVIPLLVTLNVCLISGLQLPRSISASAIHVSNILSLSSHHNNYIDHKFRKSTYLSLNHGSYHQRNVKPFPIHSVTAVTATPIVASTPPTLLDESANISTSRHSSLINVLPMMKAAEIGISSEEDWSSLVDVACSKALTLSEGHASNPSSVSLCYNVRTFESVKGTFEAELRLYRIAAPRGDWMRLNGKGIEVGVEFNQALVTMIGRRSGKRGIATVEMPLVERDEARDMWRRRAGGVAPMMLQDISLTGFIDGNLTVDGISEDTMRAILTPDITLSGITQDGTAINTELALEDASFVTGLFIKSRVTTETATLSQLAAVGFKADFVLPGTIMVGFPTGLVITSVWSLLLLAVEGYGIWKKLRARNGYRRRVKERLSGGRNSIYRR</sequence>
<feature type="chain" id="PRO_5047365019" evidence="2">
    <location>
        <begin position="21"/>
        <end position="389"/>
    </location>
</feature>